<dbReference type="PANTHER" id="PTHR44196:SF1">
    <property type="entry name" value="DEHYDROGENASE_REDUCTASE SDR FAMILY MEMBER 7B"/>
    <property type="match status" value="1"/>
</dbReference>
<dbReference type="GO" id="GO:0016491">
    <property type="term" value="F:oxidoreductase activity"/>
    <property type="evidence" value="ECO:0007669"/>
    <property type="project" value="UniProtKB-KW"/>
</dbReference>
<protein>
    <submittedName>
        <fullName evidence="3">Uncharacterized protein</fullName>
    </submittedName>
</protein>
<dbReference type="OrthoDB" id="5786478at2"/>
<dbReference type="InterPro" id="IPR036291">
    <property type="entry name" value="NAD(P)-bd_dom_sf"/>
</dbReference>
<keyword evidence="2" id="KW-0560">Oxidoreductase</keyword>
<evidence type="ECO:0000313" key="4">
    <source>
        <dbReference type="Proteomes" id="UP000290287"/>
    </source>
</evidence>
<comment type="similarity">
    <text evidence="1">Belongs to the short-chain dehydrogenases/reductases (SDR) family.</text>
</comment>
<comment type="caution">
    <text evidence="3">The sequence shown here is derived from an EMBL/GenBank/DDBJ whole genome shotgun (WGS) entry which is preliminary data.</text>
</comment>
<dbReference type="PRINTS" id="PR00081">
    <property type="entry name" value="GDHRDH"/>
</dbReference>
<evidence type="ECO:0000256" key="2">
    <source>
        <dbReference type="ARBA" id="ARBA00023002"/>
    </source>
</evidence>
<dbReference type="AlphaFoldDB" id="A0A4V1LSS2"/>
<dbReference type="Gene3D" id="3.40.50.720">
    <property type="entry name" value="NAD(P)-binding Rossmann-like Domain"/>
    <property type="match status" value="1"/>
</dbReference>
<gene>
    <name evidence="3" type="ORF">CS022_13680</name>
</gene>
<reference evidence="3 4" key="1">
    <citation type="submission" date="2017-10" db="EMBL/GenBank/DDBJ databases">
        <title>Nyctiphanis sp. nov., isolated from the stomach of the euphausiid Nyctiphanes simplex (Hansen, 1911) in the Gulf of California.</title>
        <authorList>
            <person name="Gomez-Gil B."/>
            <person name="Aguilar-Mendez M."/>
            <person name="Lopez-Cortes A."/>
            <person name="Gomez-Gutierrez J."/>
            <person name="Roque A."/>
            <person name="Lang E."/>
            <person name="Gonzalez-Castillo A."/>
        </authorList>
    </citation>
    <scope>NUCLEOTIDE SEQUENCE [LARGE SCALE GENOMIC DNA]</scope>
    <source>
        <strain evidence="3 4">CAIM 600</strain>
    </source>
</reference>
<proteinExistence type="inferred from homology"/>
<dbReference type="SUPFAM" id="SSF51735">
    <property type="entry name" value="NAD(P)-binding Rossmann-fold domains"/>
    <property type="match status" value="1"/>
</dbReference>
<dbReference type="InterPro" id="IPR002347">
    <property type="entry name" value="SDR_fam"/>
</dbReference>
<sequence length="163" mass="17477">MPSILITGAGKGLGNELAKIFSSNGWQLYLVVRTIESAKNISQEIETAKVFISDITSEDYESQLQKWLEGDTIDVVINNAGAGSKEPDIHSATAEQLKTVFDTNCIGVFSTIKGAYSSLQKAENGLVINISSRRGSLSMQSSGAAKVVVALTHTVLVRPPKTY</sequence>
<name>A0A4V1LSS2_9GAMM</name>
<keyword evidence="4" id="KW-1185">Reference proteome</keyword>
<dbReference type="PANTHER" id="PTHR44196">
    <property type="entry name" value="DEHYDROGENASE/REDUCTASE SDR FAMILY MEMBER 7B"/>
    <property type="match status" value="1"/>
</dbReference>
<dbReference type="EMBL" id="PEIB01000016">
    <property type="protein sequence ID" value="RXJ72688.1"/>
    <property type="molecule type" value="Genomic_DNA"/>
</dbReference>
<dbReference type="Proteomes" id="UP000290287">
    <property type="component" value="Unassembled WGS sequence"/>
</dbReference>
<accession>A0A4V1LSS2</accession>
<dbReference type="GO" id="GO:0016020">
    <property type="term" value="C:membrane"/>
    <property type="evidence" value="ECO:0007669"/>
    <property type="project" value="TreeGrafter"/>
</dbReference>
<organism evidence="3 4">
    <name type="scientific">Veronia nyctiphanis</name>
    <dbReference type="NCBI Taxonomy" id="1278244"/>
    <lineage>
        <taxon>Bacteria</taxon>
        <taxon>Pseudomonadati</taxon>
        <taxon>Pseudomonadota</taxon>
        <taxon>Gammaproteobacteria</taxon>
        <taxon>Vibrionales</taxon>
        <taxon>Vibrionaceae</taxon>
        <taxon>Veronia</taxon>
    </lineage>
</organism>
<evidence type="ECO:0000256" key="1">
    <source>
        <dbReference type="ARBA" id="ARBA00006484"/>
    </source>
</evidence>
<evidence type="ECO:0000313" key="3">
    <source>
        <dbReference type="EMBL" id="RXJ72688.1"/>
    </source>
</evidence>
<dbReference type="Pfam" id="PF00106">
    <property type="entry name" value="adh_short"/>
    <property type="match status" value="1"/>
</dbReference>
<dbReference type="RefSeq" id="WP_129122736.1">
    <property type="nucleotide sequence ID" value="NZ_PEIB01000016.1"/>
</dbReference>